<evidence type="ECO:0000313" key="6">
    <source>
        <dbReference type="EMBL" id="AXE20292.1"/>
    </source>
</evidence>
<dbReference type="KEGG" id="run:DR864_22335"/>
<dbReference type="PANTHER" id="PTHR33546:SF1">
    <property type="entry name" value="LARGE, MULTIFUNCTIONAL SECRETED PROTEIN"/>
    <property type="match status" value="1"/>
</dbReference>
<dbReference type="InterPro" id="IPR011041">
    <property type="entry name" value="Quinoprot_gluc/sorb_DH_b-prop"/>
</dbReference>
<keyword evidence="2 4" id="KW-0479">Metal-binding</keyword>
<dbReference type="PANTHER" id="PTHR33546">
    <property type="entry name" value="LARGE, MULTIFUNCTIONAL SECRETED PROTEIN-RELATED"/>
    <property type="match status" value="1"/>
</dbReference>
<dbReference type="InterPro" id="IPR009056">
    <property type="entry name" value="Cyt_c-like_dom"/>
</dbReference>
<reference evidence="6 7" key="1">
    <citation type="submission" date="2018-07" db="EMBL/GenBank/DDBJ databases">
        <title>Genome sequencing of Runella.</title>
        <authorList>
            <person name="Baek M.-G."/>
            <person name="Yi H."/>
        </authorList>
    </citation>
    <scope>NUCLEOTIDE SEQUENCE [LARGE SCALE GENOMIC DNA]</scope>
    <source>
        <strain evidence="6 7">HYN0085</strain>
    </source>
</reference>
<sequence>MYPKHQSIPKLLAVGALFVLGASFTILNKTEPAVNGRDDPKTEKLKLQPGFKAEHLYSPSENNQGSWVSMTFDDKGRMIVSDQYGGLFRLKIPAIGAGTTPSIEKLEIGKAVGTDTVGMGYAQGLLYAFNSLYVMINNRSNPKFSRGSGLYRLQDTNNDDQFDKVTVLRTFKGEGEHGPHSIVLSPDKQSLFVVAGNFTQPGTMDTYRLPPVWQDDNLLPMIKDPRGHDAEPKVPAGWIANIDPEGKKWEMVASGFRNPYDIAFNEAGDLFTYDSDMEWDFGLPWYRPTRIAHVTSGLEFGWRTGTAKWSATWPDNLPAIVNIGQGSPTNLIHLKDAKFPAKYKRTLLAFDWSFGIMHAINLKPSGATYAGEREEFLSGIPLPLTDGAIGPDGALYFLTGGRRLESDLYRVYYDGPESTAPVAAAPINKDHELRRSLERFHGAPNSAAVATAWPYLKHPDRHIRYAARVAVENQPVAEWQDKALNEKDPIALTNAMIALAREGKPDQKSAIFKALMSINYKALSESQQIDILRAFELVLLRMGVPDAAQSAQVSAYLNPFYPAANADINRGLSKVLVTLEAPGVVAKTLALLEAKEVPANTTAGGATATASAELIMRNPQYGLDIADMLKHMPPAQQTFYATMLSVAKSGWTPELHEKYFKWFNKAFSYKGGRSYIGFIERARKMALKNVPENKVAYYDKLSGGELLSKNGNDLVKLVYPKGPGKNWKLDNALPLVEAGLSGRNFEQGKNMYNAITCNRCHSMRGEGGSIGPDLTQLGTRFSAKDMLEAIIEPNKTISDQYAATHFTLKNGQTVVGRLTNEDANNYYVSQNPYEPETVMKLAKKNVASHKYSPVSIMYGNLINSLSEEELKDLMAYLMAGGNEKNPMFTAK</sequence>
<evidence type="ECO:0000256" key="3">
    <source>
        <dbReference type="ARBA" id="ARBA00023004"/>
    </source>
</evidence>
<accession>A0A344TNS1</accession>
<dbReference type="RefSeq" id="WP_114069055.1">
    <property type="nucleotide sequence ID" value="NZ_CP030850.1"/>
</dbReference>
<dbReference type="PROSITE" id="PS51007">
    <property type="entry name" value="CYTC"/>
    <property type="match status" value="1"/>
</dbReference>
<evidence type="ECO:0000256" key="2">
    <source>
        <dbReference type="ARBA" id="ARBA00022723"/>
    </source>
</evidence>
<dbReference type="OrthoDB" id="627427at2"/>
<proteinExistence type="predicted"/>
<keyword evidence="3 4" id="KW-0408">Iron</keyword>
<dbReference type="SUPFAM" id="SSF46626">
    <property type="entry name" value="Cytochrome c"/>
    <property type="match status" value="1"/>
</dbReference>
<organism evidence="6 7">
    <name type="scientific">Runella rosea</name>
    <dbReference type="NCBI Taxonomy" id="2259595"/>
    <lineage>
        <taxon>Bacteria</taxon>
        <taxon>Pseudomonadati</taxon>
        <taxon>Bacteroidota</taxon>
        <taxon>Cytophagia</taxon>
        <taxon>Cytophagales</taxon>
        <taxon>Spirosomataceae</taxon>
        <taxon>Runella</taxon>
    </lineage>
</organism>
<dbReference type="InterPro" id="IPR011042">
    <property type="entry name" value="6-blade_b-propeller_TolB-like"/>
</dbReference>
<dbReference type="InterPro" id="IPR013427">
    <property type="entry name" value="Haem-bd_dom_put"/>
</dbReference>
<dbReference type="AlphaFoldDB" id="A0A344TNS1"/>
<dbReference type="Proteomes" id="UP000251993">
    <property type="component" value="Chromosome"/>
</dbReference>
<dbReference type="Gene3D" id="1.10.760.10">
    <property type="entry name" value="Cytochrome c-like domain"/>
    <property type="match status" value="1"/>
</dbReference>
<dbReference type="GO" id="GO:0020037">
    <property type="term" value="F:heme binding"/>
    <property type="evidence" value="ECO:0007669"/>
    <property type="project" value="InterPro"/>
</dbReference>
<evidence type="ECO:0000313" key="7">
    <source>
        <dbReference type="Proteomes" id="UP000251993"/>
    </source>
</evidence>
<dbReference type="Gene3D" id="2.120.10.30">
    <property type="entry name" value="TolB, C-terminal domain"/>
    <property type="match status" value="1"/>
</dbReference>
<keyword evidence="1 4" id="KW-0349">Heme</keyword>
<protein>
    <submittedName>
        <fullName evidence="6">Heme-binding protein</fullName>
    </submittedName>
</protein>
<evidence type="ECO:0000256" key="1">
    <source>
        <dbReference type="ARBA" id="ARBA00022617"/>
    </source>
</evidence>
<keyword evidence="7" id="KW-1185">Reference proteome</keyword>
<dbReference type="GO" id="GO:0009055">
    <property type="term" value="F:electron transfer activity"/>
    <property type="evidence" value="ECO:0007669"/>
    <property type="project" value="InterPro"/>
</dbReference>
<name>A0A344TNS1_9BACT</name>
<dbReference type="EMBL" id="CP030850">
    <property type="protein sequence ID" value="AXE20292.1"/>
    <property type="molecule type" value="Genomic_DNA"/>
</dbReference>
<evidence type="ECO:0000259" key="5">
    <source>
        <dbReference type="PROSITE" id="PS51007"/>
    </source>
</evidence>
<dbReference type="SUPFAM" id="SSF50952">
    <property type="entry name" value="Soluble quinoprotein glucose dehydrogenase"/>
    <property type="match status" value="1"/>
</dbReference>
<gene>
    <name evidence="6" type="ORF">DR864_22335</name>
</gene>
<evidence type="ECO:0000256" key="4">
    <source>
        <dbReference type="PROSITE-ProRule" id="PRU00433"/>
    </source>
</evidence>
<dbReference type="NCBIfam" id="TIGR02603">
    <property type="entry name" value="CxxCH_TIGR02603"/>
    <property type="match status" value="1"/>
</dbReference>
<dbReference type="InterPro" id="IPR036909">
    <property type="entry name" value="Cyt_c-like_dom_sf"/>
</dbReference>
<dbReference type="GO" id="GO:0046872">
    <property type="term" value="F:metal ion binding"/>
    <property type="evidence" value="ECO:0007669"/>
    <property type="project" value="UniProtKB-KW"/>
</dbReference>
<feature type="domain" description="Cytochrome c" evidence="5">
    <location>
        <begin position="743"/>
        <end position="881"/>
    </location>
</feature>
<dbReference type="Pfam" id="PF00034">
    <property type="entry name" value="Cytochrom_C"/>
    <property type="match status" value="1"/>
</dbReference>